<dbReference type="PANTHER" id="PTHR12697">
    <property type="entry name" value="PBS LYASE HEAT-LIKE PROTEIN"/>
    <property type="match status" value="1"/>
</dbReference>
<dbReference type="InterPro" id="IPR004155">
    <property type="entry name" value="PBS_lyase_HEAT"/>
</dbReference>
<dbReference type="SUPFAM" id="SSF48371">
    <property type="entry name" value="ARM repeat"/>
    <property type="match status" value="2"/>
</dbReference>
<accession>A0ABS1PFR3</accession>
<evidence type="ECO:0000313" key="2">
    <source>
        <dbReference type="Proteomes" id="UP000621510"/>
    </source>
</evidence>
<name>A0ABS1PFR3_9ACTN</name>
<keyword evidence="2" id="KW-1185">Reference proteome</keyword>
<dbReference type="RefSeq" id="WP_201846525.1">
    <property type="nucleotide sequence ID" value="NZ_JAERRG010000001.1"/>
</dbReference>
<dbReference type="EMBL" id="JAERRG010000001">
    <property type="protein sequence ID" value="MBL1111015.1"/>
    <property type="molecule type" value="Genomic_DNA"/>
</dbReference>
<reference evidence="1 2" key="1">
    <citation type="submission" date="2021-01" db="EMBL/GenBank/DDBJ databases">
        <title>WGS of actinomycetes isolated from Thailand.</title>
        <authorList>
            <person name="Thawai C."/>
        </authorList>
    </citation>
    <scope>NUCLEOTIDE SEQUENCE [LARGE SCALE GENOMIC DNA]</scope>
    <source>
        <strain evidence="1 2">CA3R110</strain>
    </source>
</reference>
<gene>
    <name evidence="1" type="ORF">JK364_01095</name>
</gene>
<dbReference type="Pfam" id="PF13646">
    <property type="entry name" value="HEAT_2"/>
    <property type="match status" value="2"/>
</dbReference>
<dbReference type="InterPro" id="IPR011989">
    <property type="entry name" value="ARM-like"/>
</dbReference>
<dbReference type="PANTHER" id="PTHR12697:SF5">
    <property type="entry name" value="DEOXYHYPUSINE HYDROXYLASE"/>
    <property type="match status" value="1"/>
</dbReference>
<dbReference type="Pfam" id="PF03130">
    <property type="entry name" value="HEAT_PBS"/>
    <property type="match status" value="1"/>
</dbReference>
<comment type="caution">
    <text evidence="1">The sequence shown here is derived from an EMBL/GenBank/DDBJ whole genome shotgun (WGS) entry which is preliminary data.</text>
</comment>
<dbReference type="SMART" id="SM00567">
    <property type="entry name" value="EZ_HEAT"/>
    <property type="match status" value="12"/>
</dbReference>
<dbReference type="InterPro" id="IPR016024">
    <property type="entry name" value="ARM-type_fold"/>
</dbReference>
<proteinExistence type="predicted"/>
<dbReference type="Proteomes" id="UP000621510">
    <property type="component" value="Unassembled WGS sequence"/>
</dbReference>
<dbReference type="Gene3D" id="1.25.10.10">
    <property type="entry name" value="Leucine-rich Repeat Variant"/>
    <property type="match status" value="4"/>
</dbReference>
<organism evidence="1 2">
    <name type="scientific">Streptomyces endocoffeicus</name>
    <dbReference type="NCBI Taxonomy" id="2898945"/>
    <lineage>
        <taxon>Bacteria</taxon>
        <taxon>Bacillati</taxon>
        <taxon>Actinomycetota</taxon>
        <taxon>Actinomycetes</taxon>
        <taxon>Kitasatosporales</taxon>
        <taxon>Streptomycetaceae</taxon>
        <taxon>Streptomyces</taxon>
    </lineage>
</organism>
<protein>
    <submittedName>
        <fullName evidence="1">HEAT repeat domain-containing protein</fullName>
    </submittedName>
</protein>
<evidence type="ECO:0000313" key="1">
    <source>
        <dbReference type="EMBL" id="MBL1111015.1"/>
    </source>
</evidence>
<sequence length="640" mass="67959">MGGGEVVRMRLGGDIDGLCRMVRSRDRVLARQAIQMLADLGDRRASDVLLRCVQRKAFDRQWLWLAAVDALGRLRERRAVPALIGLLKSGELENPGQEETVLRALGSIGGPEAVHVLLDTLGKGSPRGVVLQALANLRDPVTVPALLIALWGLLPLRGTEAVGVLGELRDPRTAPALLYLVDSDGSPPALRRAALEALTMLPDDSAWPVPPNMTTMLLRNALRDPDVGMARMAAALLTRTHEGRRALHFALLAHRPYEEEPARIAVCSVIRDVPQLFGAGDAAALARLVTGASLPAERRAAAHALVAVGSDEAAAVLLEALADGHVTETVAKVIAELPSPPIERLSRLLAGPPSGPQRLGATIALGLIGHEPAAPLLLPSLTYAAPLVLRCAAIDALGALRHRPATDRLTALARDDAEPARLRARAVRALGLITAPESQPVLLAALHDDTSEAVRPRAAEALGAYPTREVADRLGELAMADGCDEAAQAALRALGRMGAVAVPTLNALAHHLSARPHSGLLRPLAEAIASRPDRRLIPALARLSASDIPRHISVTAAEALADRRLPECVPHLALLLADDKSYWCHPIALRALACIGGQQATDAIVAYYEDTSTHREEVREALTALAAIRRGGHRAPPTRR</sequence>